<protein>
    <submittedName>
        <fullName evidence="4">PPE family protein</fullName>
    </submittedName>
</protein>
<dbReference type="InterPro" id="IPR000030">
    <property type="entry name" value="PPE_dom"/>
</dbReference>
<comment type="similarity">
    <text evidence="1">Belongs to the mycobacterial PPE family.</text>
</comment>
<name>A0AAD1H2D8_MYCXE</name>
<dbReference type="InterPro" id="IPR022171">
    <property type="entry name" value="PPE_C"/>
</dbReference>
<dbReference type="Pfam" id="PF00823">
    <property type="entry name" value="PPE"/>
    <property type="match status" value="1"/>
</dbReference>
<sequence length="394" mass="37521">MDFAMLPPEVNSALLYSGPGSGPMLSAAAAWDGLAGELSAAAVDYGSVVSGLTSGAWLGTSASSMAAAAAPFVAWLAAAAGQAEEAAAAAKAAAAAFEAAYAMTVPPPLIAANRAQLMSLVATNVVGQNSPAIAATEAHYDQMWAQDAAAMYGYAGSAAVASKLTAFSAPPTTVDPAGLARQGAALAQAASTSGATETQTGLSQLTAAIPKALQDLTSPGSSNSPGSLMSAVNTLNTLSTPVRTAAYLANTPITSVNSLNSIAKSLGSTTTAAASSVKAGQSGIAGGLGSLMATMGSSASLGSGGPAVSAGIGHAVSIGPLSVPQAWTAVAPAGGVGQPAAGLAGSTAGAAPATGAASVPPVMPIGSMGGRGLNAPASQYALRPTVIPRSPSAG</sequence>
<dbReference type="AlphaFoldDB" id="A0AAD1H2D8"/>
<dbReference type="RefSeq" id="WP_085195016.1">
    <property type="nucleotide sequence ID" value="NZ_AP022314.1"/>
</dbReference>
<dbReference type="PANTHER" id="PTHR46766:SF1">
    <property type="entry name" value="GLUTAMINE-RICH PROTEIN 2"/>
    <property type="match status" value="1"/>
</dbReference>
<feature type="domain" description="PPE" evidence="2">
    <location>
        <begin position="2"/>
        <end position="165"/>
    </location>
</feature>
<evidence type="ECO:0000313" key="4">
    <source>
        <dbReference type="EMBL" id="BBU23463.1"/>
    </source>
</evidence>
<dbReference type="Gene3D" id="1.20.1260.20">
    <property type="entry name" value="PPE superfamily"/>
    <property type="match status" value="1"/>
</dbReference>
<dbReference type="Pfam" id="PF12484">
    <property type="entry name" value="PPE-SVP"/>
    <property type="match status" value="1"/>
</dbReference>
<evidence type="ECO:0000259" key="3">
    <source>
        <dbReference type="Pfam" id="PF12484"/>
    </source>
</evidence>
<evidence type="ECO:0000313" key="5">
    <source>
        <dbReference type="Proteomes" id="UP000464624"/>
    </source>
</evidence>
<proteinExistence type="inferred from homology"/>
<dbReference type="GO" id="GO:0052572">
    <property type="term" value="P:response to host immune response"/>
    <property type="evidence" value="ECO:0007669"/>
    <property type="project" value="TreeGrafter"/>
</dbReference>
<dbReference type="SUPFAM" id="SSF140459">
    <property type="entry name" value="PE/PPE dimer-like"/>
    <property type="match status" value="1"/>
</dbReference>
<organism evidence="4 5">
    <name type="scientific">Mycobacterium xenopi</name>
    <dbReference type="NCBI Taxonomy" id="1789"/>
    <lineage>
        <taxon>Bacteria</taxon>
        <taxon>Bacillati</taxon>
        <taxon>Actinomycetota</taxon>
        <taxon>Actinomycetes</taxon>
        <taxon>Mycobacteriales</taxon>
        <taxon>Mycobacteriaceae</taxon>
        <taxon>Mycobacterium</taxon>
    </lineage>
</organism>
<dbReference type="EMBL" id="AP022314">
    <property type="protein sequence ID" value="BBU23463.1"/>
    <property type="molecule type" value="Genomic_DNA"/>
</dbReference>
<feature type="domain" description="PPE family C-terminal" evidence="3">
    <location>
        <begin position="309"/>
        <end position="389"/>
    </location>
</feature>
<dbReference type="Proteomes" id="UP000464624">
    <property type="component" value="Chromosome"/>
</dbReference>
<dbReference type="InterPro" id="IPR038332">
    <property type="entry name" value="PPE_sf"/>
</dbReference>
<accession>A0AAD1H2D8</accession>
<reference evidence="4 5" key="1">
    <citation type="submission" date="2019-12" db="EMBL/GenBank/DDBJ databases">
        <title>Complete genome sequence of Mycolicibacterium xenopi str. JCM15661T.</title>
        <authorList>
            <person name="Yoshida M."/>
            <person name="Fukano H."/>
            <person name="Asakura T."/>
            <person name="Hoshino Y."/>
        </authorList>
    </citation>
    <scope>NUCLEOTIDE SEQUENCE [LARGE SCALE GENOMIC DNA]</scope>
    <source>
        <strain evidence="4 5">JCM 15661T</strain>
    </source>
</reference>
<dbReference type="PANTHER" id="PTHR46766">
    <property type="entry name" value="GLUTAMINE-RICH PROTEIN 2"/>
    <property type="match status" value="1"/>
</dbReference>
<gene>
    <name evidence="4" type="primary">PPE31_2</name>
    <name evidence="4" type="ORF">MYXE_32530</name>
</gene>
<dbReference type="FunFam" id="1.20.1260.20:FF:000001">
    <property type="entry name" value="PPE family protein PPE41"/>
    <property type="match status" value="1"/>
</dbReference>
<dbReference type="KEGG" id="mxe:MYXE_32530"/>
<evidence type="ECO:0000256" key="1">
    <source>
        <dbReference type="ARBA" id="ARBA00010652"/>
    </source>
</evidence>
<evidence type="ECO:0000259" key="2">
    <source>
        <dbReference type="Pfam" id="PF00823"/>
    </source>
</evidence>